<name>A0ACC2HTS3_9PLEO</name>
<protein>
    <submittedName>
        <fullName evidence="1">Uncharacterized protein</fullName>
    </submittedName>
</protein>
<gene>
    <name evidence="1" type="ORF">OPT61_g9512</name>
</gene>
<organism evidence="1 2">
    <name type="scientific">Boeremia exigua</name>
    <dbReference type="NCBI Taxonomy" id="749465"/>
    <lineage>
        <taxon>Eukaryota</taxon>
        <taxon>Fungi</taxon>
        <taxon>Dikarya</taxon>
        <taxon>Ascomycota</taxon>
        <taxon>Pezizomycotina</taxon>
        <taxon>Dothideomycetes</taxon>
        <taxon>Pleosporomycetidae</taxon>
        <taxon>Pleosporales</taxon>
        <taxon>Pleosporineae</taxon>
        <taxon>Didymellaceae</taxon>
        <taxon>Boeremia</taxon>
    </lineage>
</organism>
<sequence>MAPPLSREDYTVGWVCALPVELAAAQEMLDEEHPDLEHDANDNDENLYALGSICGHNVAIVCLPAGRIGNNPASSVAMQMRATFKKIRFGLMVGIGGGVPNASGDPDVRLGDVVVSQPSGKFSGVVQYDAGKTTPSGFERTGALNSPPQMLLAAVAKVRANELRGRSKMNEHIKKLETISKFQRSKAGPDILFEAAYAHEGGQTCDKCSSDRHEAREARDSEAEVVVHYGTIASGNQVIKDSTTRDKLSAELGGVLCFEMEAAGLMNSFPCLAVRGICDYADSHKNKRWQTYAAGTAAAYAREILSVIPPAEVAKSFTAEETMRNASAKSTYYIPFLKNKRFVGRHDELDKLHQRLLVKQDCRKITVIGLGGTGKTQVALQFAYTVKEAQPERSIFWMPAVSMESFEQACVEIAKALRISQAEMKDEDPKRLVKRRLSSSRAGQWLLVVDNADDSDIFFGTRQLQGIADYIPESKDGIILYTTRTPEMTDLTPGDVVELGEMSRQDARDFLTRSLVSKDVLRNDSTSTNLLDELLDELTCLPLAITQAAAYLNKNRMSISKYLQLLRNTEQDLVHLMTKEFRDDTRYKGSANAIATTWVVSFSQIRKHDEVAADLLEFMSCIEWKAIPRSLLRKKGSKARLEEAIGTLCGYSFLVRRSDDGSEAKQMYIGKGDIVEKEWFDIHRLVHLATRIWIQEYGDPDEVMDHAIQHVRKVFPSSDHANRYRWRAYMPHALRLLSTDQDCDMREKSELIYWVGRCLETDGRTREAMAWLEECCSLRSILGKDDPDLLSAQHSLAGVYRGDGQIKKAIELLEVVLKADETREANDSARLASQYALAGAYLVGGQVEKAVELLEAVVEKQKKVLDKGHPSLLISQQALGRAYIEDGQIEDAVELLEAVHELARGYLRDGQAEIAVELLEAVVETRNKVLYKGHTDQLASQHELARAYYAYEQVEKAIELLESVVEIEARILQPNDPSRLESVSVLDFYRAELAADTTETSSNWLHGTEHLNAYHTGYGRVNTQLDLLSATTNRMSRTMAEQSYEPQRRRAHTSPQTRNKPTNKESRHHNFPPEPQLAEPNAPSALNPVLQVPAQTPTTSPHILHCIRPQARPQTPHHNPQSEEPKTQRTTQPRAKRHTRQQCACICPTITPAASPGPPINNSSTSPTSPLHHQLPSS</sequence>
<comment type="caution">
    <text evidence="1">The sequence shown here is derived from an EMBL/GenBank/DDBJ whole genome shotgun (WGS) entry which is preliminary data.</text>
</comment>
<proteinExistence type="predicted"/>
<keyword evidence="2" id="KW-1185">Reference proteome</keyword>
<evidence type="ECO:0000313" key="2">
    <source>
        <dbReference type="Proteomes" id="UP001153331"/>
    </source>
</evidence>
<evidence type="ECO:0000313" key="1">
    <source>
        <dbReference type="EMBL" id="KAJ8106476.1"/>
    </source>
</evidence>
<dbReference type="Proteomes" id="UP001153331">
    <property type="component" value="Unassembled WGS sequence"/>
</dbReference>
<reference evidence="1" key="1">
    <citation type="submission" date="2022-11" db="EMBL/GenBank/DDBJ databases">
        <title>Genome Sequence of Boeremia exigua.</title>
        <authorList>
            <person name="Buettner E."/>
        </authorList>
    </citation>
    <scope>NUCLEOTIDE SEQUENCE</scope>
    <source>
        <strain evidence="1">CU02</strain>
    </source>
</reference>
<accession>A0ACC2HTS3</accession>
<dbReference type="EMBL" id="JAPHNI010001159">
    <property type="protein sequence ID" value="KAJ8106476.1"/>
    <property type="molecule type" value="Genomic_DNA"/>
</dbReference>